<dbReference type="Proteomes" id="UP000419144">
    <property type="component" value="Unassembled WGS sequence"/>
</dbReference>
<dbReference type="OrthoDB" id="271487at2759"/>
<evidence type="ECO:0008006" key="6">
    <source>
        <dbReference type="Google" id="ProtNLM"/>
    </source>
</evidence>
<evidence type="ECO:0000256" key="3">
    <source>
        <dbReference type="SAM" id="SignalP"/>
    </source>
</evidence>
<keyword evidence="1" id="KW-0175">Coiled coil</keyword>
<dbReference type="PANTHER" id="PTHR36058">
    <property type="entry name" value="NUCLEOPHOSMIN"/>
    <property type="match status" value="1"/>
</dbReference>
<keyword evidence="5" id="KW-1185">Reference proteome</keyword>
<feature type="compositionally biased region" description="Basic and acidic residues" evidence="2">
    <location>
        <begin position="304"/>
        <end position="315"/>
    </location>
</feature>
<proteinExistence type="predicted"/>
<feature type="chain" id="PRO_5024967244" description="DUF3456 domain-containing protein" evidence="3">
    <location>
        <begin position="38"/>
        <end position="327"/>
    </location>
</feature>
<name>A0A640KVI3_LEITA</name>
<evidence type="ECO:0000256" key="1">
    <source>
        <dbReference type="SAM" id="Coils"/>
    </source>
</evidence>
<accession>A0A640KVI3</accession>
<feature type="region of interest" description="Disordered" evidence="2">
    <location>
        <begin position="295"/>
        <end position="327"/>
    </location>
</feature>
<dbReference type="EMBL" id="BLBS01000057">
    <property type="protein sequence ID" value="GET93663.1"/>
    <property type="molecule type" value="Genomic_DNA"/>
</dbReference>
<feature type="compositionally biased region" description="Polar residues" evidence="2">
    <location>
        <begin position="316"/>
        <end position="327"/>
    </location>
</feature>
<evidence type="ECO:0000313" key="5">
    <source>
        <dbReference type="Proteomes" id="UP000419144"/>
    </source>
</evidence>
<gene>
    <name evidence="4" type="ORF">LtaPh_3658000</name>
</gene>
<dbReference type="AlphaFoldDB" id="A0A640KVI3"/>
<reference evidence="4" key="1">
    <citation type="submission" date="2019-11" db="EMBL/GenBank/DDBJ databases">
        <title>Leishmania tarentolae CDS.</title>
        <authorList>
            <person name="Goto Y."/>
            <person name="Yamagishi J."/>
        </authorList>
    </citation>
    <scope>NUCLEOTIDE SEQUENCE [LARGE SCALE GENOMIC DNA]</scope>
    <source>
        <strain evidence="4">Parrot Tar II</strain>
    </source>
</reference>
<sequence length="327" mass="37211">MLCCSSTSHVSLMRPLVTRVLLLLVCVVVVAVGCASARKQLPVNTPFPPVVQNALRCDVCSFIVVNALYQVEAKREEQQRKRLQVREDEVLDEVENMCIPFKDQGQWIRQVALELGTAPPAKRQADVSAAETPRYHMSVGVVDYYSKCGRICETVSILCEEWMDSDYMDGLSSHLLKEAKSRRTISDAAHRDAIFRRFCAPSPHCKKHANFVQTLDAALTKDAELRESIDADKPQEISTEEREMETMLHRLTREQRQSADVFSRDEIRRMKEAFVTGNKEDLEAVDPTAFDLTDDEFSTLQDYMRGKELDDEQRQHQPSTPNDANDL</sequence>
<protein>
    <recommendedName>
        <fullName evidence="6">DUF3456 domain-containing protein</fullName>
    </recommendedName>
</protein>
<dbReference type="VEuPathDB" id="TriTrypDB:LtaPh_3658000"/>
<dbReference type="PANTHER" id="PTHR36058:SF1">
    <property type="entry name" value="NUCLEOPHOSMIN"/>
    <property type="match status" value="1"/>
</dbReference>
<evidence type="ECO:0000313" key="4">
    <source>
        <dbReference type="EMBL" id="GET93663.1"/>
    </source>
</evidence>
<feature type="signal peptide" evidence="3">
    <location>
        <begin position="1"/>
        <end position="37"/>
    </location>
</feature>
<keyword evidence="3" id="KW-0732">Signal</keyword>
<comment type="caution">
    <text evidence="4">The sequence shown here is derived from an EMBL/GenBank/DDBJ whole genome shotgun (WGS) entry which is preliminary data.</text>
</comment>
<evidence type="ECO:0000256" key="2">
    <source>
        <dbReference type="SAM" id="MobiDB-lite"/>
    </source>
</evidence>
<feature type="coiled-coil region" evidence="1">
    <location>
        <begin position="66"/>
        <end position="93"/>
    </location>
</feature>
<organism evidence="4 5">
    <name type="scientific">Leishmania tarentolae</name>
    <name type="common">Sauroleishmania tarentolae</name>
    <dbReference type="NCBI Taxonomy" id="5689"/>
    <lineage>
        <taxon>Eukaryota</taxon>
        <taxon>Discoba</taxon>
        <taxon>Euglenozoa</taxon>
        <taxon>Kinetoplastea</taxon>
        <taxon>Metakinetoplastina</taxon>
        <taxon>Trypanosomatida</taxon>
        <taxon>Trypanosomatidae</taxon>
        <taxon>Leishmaniinae</taxon>
        <taxon>Leishmania</taxon>
        <taxon>lizard Leishmania</taxon>
    </lineage>
</organism>